<evidence type="ECO:0000256" key="6">
    <source>
        <dbReference type="ARBA" id="ARBA00022989"/>
    </source>
</evidence>
<dbReference type="GO" id="GO:0016020">
    <property type="term" value="C:membrane"/>
    <property type="evidence" value="ECO:0007669"/>
    <property type="project" value="UniProtKB-SubCell"/>
</dbReference>
<dbReference type="InterPro" id="IPR000136">
    <property type="entry name" value="Oleosin"/>
</dbReference>
<evidence type="ECO:0000313" key="9">
    <source>
        <dbReference type="EMBL" id="KAK4776880.1"/>
    </source>
</evidence>
<keyword evidence="7" id="KW-0472">Membrane</keyword>
<dbReference type="EMBL" id="JAXQNO010000018">
    <property type="protein sequence ID" value="KAK4776880.1"/>
    <property type="molecule type" value="Genomic_DNA"/>
</dbReference>
<keyword evidence="10" id="KW-1185">Reference proteome</keyword>
<evidence type="ECO:0000256" key="3">
    <source>
        <dbReference type="ARBA" id="ARBA00010858"/>
    </source>
</evidence>
<dbReference type="Proteomes" id="UP001346149">
    <property type="component" value="Unassembled WGS sequence"/>
</dbReference>
<accession>A0AAN7L1M8</accession>
<evidence type="ECO:0000313" key="10">
    <source>
        <dbReference type="Proteomes" id="UP001346149"/>
    </source>
</evidence>
<evidence type="ECO:0000256" key="2">
    <source>
        <dbReference type="ARBA" id="ARBA00004502"/>
    </source>
</evidence>
<dbReference type="GO" id="GO:0009791">
    <property type="term" value="P:post-embryonic development"/>
    <property type="evidence" value="ECO:0007669"/>
    <property type="project" value="UniProtKB-ARBA"/>
</dbReference>
<evidence type="ECO:0000256" key="4">
    <source>
        <dbReference type="ARBA" id="ARBA00022677"/>
    </source>
</evidence>
<comment type="subcellular location">
    <subcellularLocation>
        <location evidence="2">Lipid droplet</location>
    </subcellularLocation>
    <subcellularLocation>
        <location evidence="1">Membrane</location>
        <topology evidence="1">Multi-pass membrane protein</topology>
    </subcellularLocation>
</comment>
<dbReference type="GO" id="GO:0048608">
    <property type="term" value="P:reproductive structure development"/>
    <property type="evidence" value="ECO:0007669"/>
    <property type="project" value="UniProtKB-ARBA"/>
</dbReference>
<feature type="region of interest" description="Disordered" evidence="8">
    <location>
        <begin position="58"/>
        <end position="85"/>
    </location>
</feature>
<protein>
    <submittedName>
        <fullName evidence="9">Uncharacterized protein</fullName>
    </submittedName>
</protein>
<dbReference type="Pfam" id="PF01277">
    <property type="entry name" value="Oleosin"/>
    <property type="match status" value="1"/>
</dbReference>
<proteinExistence type="inferred from homology"/>
<evidence type="ECO:0000256" key="5">
    <source>
        <dbReference type="ARBA" id="ARBA00022692"/>
    </source>
</evidence>
<dbReference type="GO" id="GO:0012511">
    <property type="term" value="C:monolayer-surrounded lipid storage body"/>
    <property type="evidence" value="ECO:0007669"/>
    <property type="project" value="InterPro"/>
</dbReference>
<comment type="similarity">
    <text evidence="3">Belongs to the oleosin family.</text>
</comment>
<reference evidence="9 10" key="1">
    <citation type="journal article" date="2023" name="Hortic Res">
        <title>Pangenome of water caltrop reveals structural variations and asymmetric subgenome divergence after allopolyploidization.</title>
        <authorList>
            <person name="Zhang X."/>
            <person name="Chen Y."/>
            <person name="Wang L."/>
            <person name="Yuan Y."/>
            <person name="Fang M."/>
            <person name="Shi L."/>
            <person name="Lu R."/>
            <person name="Comes H.P."/>
            <person name="Ma Y."/>
            <person name="Chen Y."/>
            <person name="Huang G."/>
            <person name="Zhou Y."/>
            <person name="Zheng Z."/>
            <person name="Qiu Y."/>
        </authorList>
    </citation>
    <scope>NUCLEOTIDE SEQUENCE [LARGE SCALE GENOMIC DNA]</scope>
    <source>
        <strain evidence="9">F231</strain>
    </source>
</reference>
<gene>
    <name evidence="9" type="ORF">SAY86_005568</name>
</gene>
<evidence type="ECO:0000256" key="1">
    <source>
        <dbReference type="ARBA" id="ARBA00004141"/>
    </source>
</evidence>
<keyword evidence="4" id="KW-0551">Lipid droplet</keyword>
<comment type="caution">
    <text evidence="9">The sequence shown here is derived from an EMBL/GenBank/DDBJ whole genome shotgun (WGS) entry which is preliminary data.</text>
</comment>
<evidence type="ECO:0000256" key="7">
    <source>
        <dbReference type="ARBA" id="ARBA00023136"/>
    </source>
</evidence>
<evidence type="ECO:0000256" key="8">
    <source>
        <dbReference type="SAM" id="MobiDB-lite"/>
    </source>
</evidence>
<keyword evidence="6" id="KW-1133">Transmembrane helix</keyword>
<dbReference type="AlphaFoldDB" id="A0AAN7L1M8"/>
<sequence length="145" mass="15576">MVIGMGVTGSALPLKSLRPVQQQNEADPSLCSNSKIDRASFETDRIVSFVAVSSSATMADHQPQHLPENLLTGPHDPPKQPPRSHCQGCHSSHCWRLPLAGTVIALTVATPLLVIFSPRAGPRCDHGRLADHGVPCFWRIWSGGG</sequence>
<keyword evidence="5" id="KW-0812">Transmembrane</keyword>
<name>A0AAN7L1M8_TRANT</name>
<organism evidence="9 10">
    <name type="scientific">Trapa natans</name>
    <name type="common">Water chestnut</name>
    <dbReference type="NCBI Taxonomy" id="22666"/>
    <lineage>
        <taxon>Eukaryota</taxon>
        <taxon>Viridiplantae</taxon>
        <taxon>Streptophyta</taxon>
        <taxon>Embryophyta</taxon>
        <taxon>Tracheophyta</taxon>
        <taxon>Spermatophyta</taxon>
        <taxon>Magnoliopsida</taxon>
        <taxon>eudicotyledons</taxon>
        <taxon>Gunneridae</taxon>
        <taxon>Pentapetalae</taxon>
        <taxon>rosids</taxon>
        <taxon>malvids</taxon>
        <taxon>Myrtales</taxon>
        <taxon>Lythraceae</taxon>
        <taxon>Trapa</taxon>
    </lineage>
</organism>